<evidence type="ECO:0000256" key="1">
    <source>
        <dbReference type="ARBA" id="ARBA00000274"/>
    </source>
</evidence>
<dbReference type="EC" id="3.2.2.n1" evidence="2"/>
<dbReference type="OrthoDB" id="9801098at2"/>
<dbReference type="EMBL" id="MWPV01000001">
    <property type="protein sequence ID" value="OUL58840.1"/>
    <property type="molecule type" value="Genomic_DNA"/>
</dbReference>
<sequence>MIDNLKGNESWRMFRIISEFADGFDKLSDIGPAVSIFGSARLTEDSPYYQKTVQLAQKLAQNQFAIISGGGPGIMEAANRGACLGNGCSVGLNIELPHEQVANPYQTVPIEFRYFFTRKVMFVKHSLGYVCMPGGFGTLDETFEALTLLQTGRITSMPVILFGTEFWQGLINWIKDQLIPLDLIEPIDFNLFHLTNDIDEVVEILNKHRLLSHK</sequence>
<dbReference type="RefSeq" id="WP_086742217.1">
    <property type="nucleotide sequence ID" value="NZ_MWPV01000001.1"/>
</dbReference>
<comment type="caution">
    <text evidence="3">The sequence shown here is derived from an EMBL/GenBank/DDBJ whole genome shotgun (WGS) entry which is preliminary data.</text>
</comment>
<dbReference type="PANTHER" id="PTHR43393:SF2">
    <property type="entry name" value="CYTOKININ RIBOSIDE 5'-MONOPHOSPHATE PHOSPHORIBOHYDROLASE"/>
    <property type="match status" value="1"/>
</dbReference>
<dbReference type="GO" id="GO:0009691">
    <property type="term" value="P:cytokinin biosynthetic process"/>
    <property type="evidence" value="ECO:0007669"/>
    <property type="project" value="UniProtKB-UniRule"/>
</dbReference>
<evidence type="ECO:0000313" key="3">
    <source>
        <dbReference type="EMBL" id="OUL58840.1"/>
    </source>
</evidence>
<comment type="similarity">
    <text evidence="2">Belongs to the LOG family.</text>
</comment>
<gene>
    <name evidence="3" type="ORF">B1199_00710</name>
</gene>
<dbReference type="Pfam" id="PF03641">
    <property type="entry name" value="Lysine_decarbox"/>
    <property type="match status" value="1"/>
</dbReference>
<evidence type="ECO:0000256" key="2">
    <source>
        <dbReference type="RuleBase" id="RU363015"/>
    </source>
</evidence>
<keyword evidence="2" id="KW-0378">Hydrolase</keyword>
<evidence type="ECO:0000313" key="4">
    <source>
        <dbReference type="Proteomes" id="UP000194841"/>
    </source>
</evidence>
<keyword evidence="2" id="KW-0203">Cytokinin biosynthesis</keyword>
<dbReference type="AlphaFoldDB" id="A0A244CT88"/>
<proteinExistence type="inferred from homology"/>
<dbReference type="GO" id="GO:0005829">
    <property type="term" value="C:cytosol"/>
    <property type="evidence" value="ECO:0007669"/>
    <property type="project" value="TreeGrafter"/>
</dbReference>
<name>A0A244CT88_PSEDV</name>
<dbReference type="Proteomes" id="UP000194841">
    <property type="component" value="Unassembled WGS sequence"/>
</dbReference>
<dbReference type="GO" id="GO:0008714">
    <property type="term" value="F:AMP nucleosidase activity"/>
    <property type="evidence" value="ECO:0007669"/>
    <property type="project" value="UniProtKB-EC"/>
</dbReference>
<dbReference type="NCBIfam" id="TIGR00730">
    <property type="entry name" value="Rossman fold protein, TIGR00730 family"/>
    <property type="match status" value="1"/>
</dbReference>
<dbReference type="PANTHER" id="PTHR43393">
    <property type="entry name" value="CYTOKININ RIBOSIDE 5'-MONOPHOSPHATE PHOSPHORIBOHYDROLASE"/>
    <property type="match status" value="1"/>
</dbReference>
<dbReference type="InterPro" id="IPR005269">
    <property type="entry name" value="LOG"/>
</dbReference>
<dbReference type="SUPFAM" id="SSF102405">
    <property type="entry name" value="MCP/YpsA-like"/>
    <property type="match status" value="1"/>
</dbReference>
<organism evidence="3 4">
    <name type="scientific">Pseudoalteromonas ulvae</name>
    <dbReference type="NCBI Taxonomy" id="107327"/>
    <lineage>
        <taxon>Bacteria</taxon>
        <taxon>Pseudomonadati</taxon>
        <taxon>Pseudomonadota</taxon>
        <taxon>Gammaproteobacteria</taxon>
        <taxon>Alteromonadales</taxon>
        <taxon>Pseudoalteromonadaceae</taxon>
        <taxon>Pseudoalteromonas</taxon>
    </lineage>
</organism>
<protein>
    <recommendedName>
        <fullName evidence="2">Cytokinin riboside 5'-monophosphate phosphoribohydrolase</fullName>
        <ecNumber evidence="2">3.2.2.n1</ecNumber>
    </recommendedName>
</protein>
<comment type="catalytic activity">
    <reaction evidence="1">
        <text>AMP + H2O = D-ribose 5-phosphate + adenine</text>
        <dbReference type="Rhea" id="RHEA:20129"/>
        <dbReference type="ChEBI" id="CHEBI:15377"/>
        <dbReference type="ChEBI" id="CHEBI:16708"/>
        <dbReference type="ChEBI" id="CHEBI:78346"/>
        <dbReference type="ChEBI" id="CHEBI:456215"/>
        <dbReference type="EC" id="3.2.2.4"/>
    </reaction>
</comment>
<dbReference type="InterPro" id="IPR052341">
    <property type="entry name" value="LOG_family_nucleotidases"/>
</dbReference>
<reference evidence="3 4" key="1">
    <citation type="submission" date="2017-02" db="EMBL/GenBank/DDBJ databases">
        <title>Pseudoalteromonas ulvae TC14 Genome.</title>
        <authorList>
            <person name="Molmeret M."/>
        </authorList>
    </citation>
    <scope>NUCLEOTIDE SEQUENCE [LARGE SCALE GENOMIC DNA]</scope>
    <source>
        <strain evidence="3">TC14</strain>
    </source>
</reference>
<dbReference type="Gene3D" id="3.40.50.450">
    <property type="match status" value="1"/>
</dbReference>
<accession>A0A244CT88</accession>
<dbReference type="InterPro" id="IPR031100">
    <property type="entry name" value="LOG_fam"/>
</dbReference>
<keyword evidence="4" id="KW-1185">Reference proteome</keyword>